<evidence type="ECO:0000313" key="2">
    <source>
        <dbReference type="EMBL" id="CEL07691.1"/>
    </source>
</evidence>
<feature type="region of interest" description="Disordered" evidence="1">
    <location>
        <begin position="745"/>
        <end position="775"/>
    </location>
</feature>
<feature type="compositionally biased region" description="Polar residues" evidence="1">
    <location>
        <begin position="802"/>
        <end position="816"/>
    </location>
</feature>
<evidence type="ECO:0000256" key="1">
    <source>
        <dbReference type="SAM" id="MobiDB-lite"/>
    </source>
</evidence>
<dbReference type="Proteomes" id="UP000054771">
    <property type="component" value="Unassembled WGS sequence"/>
</dbReference>
<dbReference type="OrthoDB" id="4227485at2759"/>
<feature type="compositionally biased region" description="Polar residues" evidence="1">
    <location>
        <begin position="1149"/>
        <end position="1158"/>
    </location>
</feature>
<feature type="compositionally biased region" description="Basic residues" evidence="1">
    <location>
        <begin position="638"/>
        <end position="647"/>
    </location>
</feature>
<dbReference type="EMBL" id="CDMC01000009">
    <property type="protein sequence ID" value="CEL07691.1"/>
    <property type="molecule type" value="Genomic_DNA"/>
</dbReference>
<dbReference type="STRING" id="454130.A0A0U5G816"/>
<dbReference type="OMA" id="PRANDEH"/>
<feature type="region of interest" description="Disordered" evidence="1">
    <location>
        <begin position="1113"/>
        <end position="1170"/>
    </location>
</feature>
<proteinExistence type="predicted"/>
<keyword evidence="3" id="KW-1185">Reference proteome</keyword>
<feature type="compositionally biased region" description="Basic and acidic residues" evidence="1">
    <location>
        <begin position="648"/>
        <end position="666"/>
    </location>
</feature>
<feature type="region of interest" description="Disordered" evidence="1">
    <location>
        <begin position="842"/>
        <end position="871"/>
    </location>
</feature>
<feature type="region of interest" description="Disordered" evidence="1">
    <location>
        <begin position="1022"/>
        <end position="1069"/>
    </location>
</feature>
<accession>A0A0U5G816</accession>
<evidence type="ECO:0000313" key="3">
    <source>
        <dbReference type="Proteomes" id="UP000054771"/>
    </source>
</evidence>
<dbReference type="InterPro" id="IPR022198">
    <property type="entry name" value="DUF3723"/>
</dbReference>
<feature type="region of interest" description="Disordered" evidence="1">
    <location>
        <begin position="513"/>
        <end position="538"/>
    </location>
</feature>
<gene>
    <name evidence="2" type="ORF">ASPCAL10847</name>
</gene>
<dbReference type="Pfam" id="PF12520">
    <property type="entry name" value="DUF3723"/>
    <property type="match status" value="1"/>
</dbReference>
<feature type="region of interest" description="Disordered" evidence="1">
    <location>
        <begin position="790"/>
        <end position="828"/>
    </location>
</feature>
<protein>
    <submittedName>
        <fullName evidence="2">Uncharacterized protein</fullName>
    </submittedName>
</protein>
<name>A0A0U5G816_ASPCI</name>
<organism evidence="2 3">
    <name type="scientific">Aspergillus calidoustus</name>
    <dbReference type="NCBI Taxonomy" id="454130"/>
    <lineage>
        <taxon>Eukaryota</taxon>
        <taxon>Fungi</taxon>
        <taxon>Dikarya</taxon>
        <taxon>Ascomycota</taxon>
        <taxon>Pezizomycotina</taxon>
        <taxon>Eurotiomycetes</taxon>
        <taxon>Eurotiomycetidae</taxon>
        <taxon>Eurotiales</taxon>
        <taxon>Aspergillaceae</taxon>
        <taxon>Aspergillus</taxon>
        <taxon>Aspergillus subgen. Nidulantes</taxon>
    </lineage>
</organism>
<sequence length="1362" mass="152381">MKAFCFLVAAVMDQMMLTPTEFQLAQERSLKYLGTAKVYINRIVPHPSISRELDPKNVERLSEVFSHDGCRRLDIRNHVTAVVSRQHLAVALQTAGVTTRSLKTSPPDQYPLLEFSVGQIQCLHGQHRLAAAKEQLPPPEQWWTVDLYLDDLSTNLLTALVDEYSNEKIPSDGEVYLKVRQYQYEGNAHFENRWMARLSPNKVKRFKQLSSRTEIRAAFDRLRMIPALLLQGMKFGSLPRVLATSCNEEIVHGLSSLLEEWSHYLSYDREKMMKLDPQTVARLQGKAPGVSSQDATEVEGLVLSGAVCQNFTSAERKYIWKRLKKRKTIISSLDHFFQNMWYLEACANCMKRLVVPSRDHPSIKIALMHIFQPDRGKQYCTIQTSEIDFRQQPGTQTDRAELGYRQLWLYAMRHYPKMPRLSGSDDLLAKPDCEKADEMVLHGLAVLAQRLGFNSPLIQQLAEQSPDRQMARDVLLKARQPGIYHYDRENFESLITRICDCFSEAIPLDQQSSHELIRNREPKPKARRGLPHREDQKRDSPFLFLDNLNSNNLHLGGKVTTLFVRQCVYFAFFGRLPDSPPVRPVGSPSLGDSRPGSPLFVPQGGSDLENVPAVSPNQGRNRGRAHKRNSHEAVRKERRERKRKKERRQQERRERRELRAARRSEATEDQTPIILEPIDLNMEEAQSDAQSADMFSLESREESMVDNIEENHNPEAEESDRFLSDFYRASTVTHIEIDELPEVASHWDDRTPPDGTGEPFTREAQSPRANDEHMELERELELTLDHMSREAGERAAQGDSGAENTITTESAPTITPSGPDEQASRGREIGPNALTNAAEIAQASKERGKSVAERNSQDVAMEEPLRRANDAESRVASQATELERVRHAGIGTSADAATRISQLDERPMEHEGEMAKASEDVEEAGDEQVDDILQADAEQRTIANWELGQQVALERAATLAQLEAADSPANREVGSINKHRPVTELHLSDIVMLSAGQTTATISEAPASPEHNIDPQPLEEVANERPPVHSQQAGAAKQRQRPQAKPSKIQKISTAKLTGRDANHTTMRVEAIDIELEEALESPRSERMSVDEGATRGRQVRFDISHEAAGFADTLEGEDLVDQRSPRTSPPAVPSGVSTSGGQTGDVATESQLSMAPSNSPPAVPSKSATPLLPERANLARAGGALPGHSGKRLKASTARAEKVVTRLDFADWDGDLAEASDDRTPPGTTATTQGESERRSRKKLTPRIVERPAQDVRPRRAGASDLPVTVVFRIRDESGNWRTAHEVVIEGPDPSEVERVARKEARNRQATFYDKNGRKLTPAQCFEAAIEDGSNMIFMQLGGDLAMDEDTMRSIAREAEL</sequence>
<feature type="region of interest" description="Disordered" evidence="1">
    <location>
        <begin position="580"/>
        <end position="672"/>
    </location>
</feature>
<feature type="region of interest" description="Disordered" evidence="1">
    <location>
        <begin position="1217"/>
        <end position="1249"/>
    </location>
</feature>
<feature type="compositionally biased region" description="Basic and acidic residues" evidence="1">
    <location>
        <begin position="844"/>
        <end position="856"/>
    </location>
</feature>
<reference evidence="3" key="1">
    <citation type="journal article" date="2016" name="Genome Announc.">
        <title>Draft genome sequences of fungus Aspergillus calidoustus.</title>
        <authorList>
            <person name="Horn F."/>
            <person name="Linde J."/>
            <person name="Mattern D.J."/>
            <person name="Walther G."/>
            <person name="Guthke R."/>
            <person name="Scherlach K."/>
            <person name="Martin K."/>
            <person name="Brakhage A.A."/>
            <person name="Petzke L."/>
            <person name="Valiante V."/>
        </authorList>
    </citation>
    <scope>NUCLEOTIDE SEQUENCE [LARGE SCALE GENOMIC DNA]</scope>
    <source>
        <strain evidence="3">SF006504</strain>
    </source>
</reference>
<feature type="compositionally biased region" description="Basic and acidic residues" evidence="1">
    <location>
        <begin position="515"/>
        <end position="524"/>
    </location>
</feature>